<gene>
    <name evidence="1" type="ORF">B9K05_12925</name>
</gene>
<dbReference type="OrthoDB" id="7258005at2"/>
<evidence type="ECO:0000313" key="2">
    <source>
        <dbReference type="Proteomes" id="UP000216033"/>
    </source>
</evidence>
<protein>
    <recommendedName>
        <fullName evidence="3">HTH iclR-type domain-containing protein</fullName>
    </recommendedName>
</protein>
<keyword evidence="2" id="KW-1185">Reference proteome</keyword>
<name>A0A270B694_9PROT</name>
<dbReference type="InterPro" id="IPR036390">
    <property type="entry name" value="WH_DNA-bd_sf"/>
</dbReference>
<sequence length="178" mass="19737">MMQGRKTKDEKVIPYTCMSQTQRDEAQRVILTTVRDTLRKGPNSAIELRSRIPTQHLGAFHVVLECMIQAGEVASIGHSIYAQVPWMPATRPVQADAVMDIVFGALSKTIKVGATAVELASDLTLPKDVVRKALSTLESSGLIRETRQKQRYRLVSTRMAQHVRQGASGRIFADVRHG</sequence>
<dbReference type="Proteomes" id="UP000216033">
    <property type="component" value="Unassembled WGS sequence"/>
</dbReference>
<dbReference type="AlphaFoldDB" id="A0A270B694"/>
<organism evidence="1 2">
    <name type="scientific">Acetobacter syzygii</name>
    <dbReference type="NCBI Taxonomy" id="146476"/>
    <lineage>
        <taxon>Bacteria</taxon>
        <taxon>Pseudomonadati</taxon>
        <taxon>Pseudomonadota</taxon>
        <taxon>Alphaproteobacteria</taxon>
        <taxon>Acetobacterales</taxon>
        <taxon>Acetobacteraceae</taxon>
        <taxon>Acetobacter</taxon>
    </lineage>
</organism>
<dbReference type="SUPFAM" id="SSF46785">
    <property type="entry name" value="Winged helix' DNA-binding domain"/>
    <property type="match status" value="1"/>
</dbReference>
<dbReference type="InterPro" id="IPR036388">
    <property type="entry name" value="WH-like_DNA-bd_sf"/>
</dbReference>
<accession>A0A270B694</accession>
<evidence type="ECO:0008006" key="3">
    <source>
        <dbReference type="Google" id="ProtNLM"/>
    </source>
</evidence>
<comment type="caution">
    <text evidence="1">The sequence shown here is derived from an EMBL/GenBank/DDBJ whole genome shotgun (WGS) entry which is preliminary data.</text>
</comment>
<dbReference type="RefSeq" id="WP_095352016.1">
    <property type="nucleotide sequence ID" value="NZ_JABUNT010000025.1"/>
</dbReference>
<dbReference type="EMBL" id="NDFP01000021">
    <property type="protein sequence ID" value="PAL20544.1"/>
    <property type="molecule type" value="Genomic_DNA"/>
</dbReference>
<reference evidence="1 2" key="1">
    <citation type="submission" date="2017-04" db="EMBL/GenBank/DDBJ databases">
        <title>Kefir bacterial isolates.</title>
        <authorList>
            <person name="Kim Y."/>
            <person name="Blasche S."/>
            <person name="Patil K.R."/>
        </authorList>
    </citation>
    <scope>NUCLEOTIDE SEQUENCE [LARGE SCALE GENOMIC DNA]</scope>
    <source>
        <strain evidence="1 2">KR-2</strain>
    </source>
</reference>
<dbReference type="Gene3D" id="1.10.10.10">
    <property type="entry name" value="Winged helix-like DNA-binding domain superfamily/Winged helix DNA-binding domain"/>
    <property type="match status" value="1"/>
</dbReference>
<evidence type="ECO:0000313" key="1">
    <source>
        <dbReference type="EMBL" id="PAL20544.1"/>
    </source>
</evidence>
<proteinExistence type="predicted"/>